<feature type="region of interest" description="Disordered" evidence="1">
    <location>
        <begin position="1"/>
        <end position="21"/>
    </location>
</feature>
<evidence type="ECO:0000313" key="3">
    <source>
        <dbReference type="EMBL" id="KAL1840375.1"/>
    </source>
</evidence>
<accession>A0ABR3VET7</accession>
<feature type="transmembrane region" description="Helical" evidence="2">
    <location>
        <begin position="113"/>
        <end position="134"/>
    </location>
</feature>
<evidence type="ECO:0000313" key="4">
    <source>
        <dbReference type="Proteomes" id="UP001586593"/>
    </source>
</evidence>
<protein>
    <submittedName>
        <fullName evidence="3">Uncharacterized protein</fullName>
    </submittedName>
</protein>
<keyword evidence="2" id="KW-1133">Transmembrane helix</keyword>
<comment type="caution">
    <text evidence="3">The sequence shown here is derived from an EMBL/GenBank/DDBJ whole genome shotgun (WGS) entry which is preliminary data.</text>
</comment>
<gene>
    <name evidence="3" type="ORF">VTK73DRAFT_3775</name>
</gene>
<dbReference type="Proteomes" id="UP001586593">
    <property type="component" value="Unassembled WGS sequence"/>
</dbReference>
<reference evidence="3 4" key="1">
    <citation type="journal article" date="2024" name="Commun. Biol.">
        <title>Comparative genomic analysis of thermophilic fungi reveals convergent evolutionary adaptations and gene losses.</title>
        <authorList>
            <person name="Steindorff A.S."/>
            <person name="Aguilar-Pontes M.V."/>
            <person name="Robinson A.J."/>
            <person name="Andreopoulos B."/>
            <person name="LaButti K."/>
            <person name="Kuo A."/>
            <person name="Mondo S."/>
            <person name="Riley R."/>
            <person name="Otillar R."/>
            <person name="Haridas S."/>
            <person name="Lipzen A."/>
            <person name="Grimwood J."/>
            <person name="Schmutz J."/>
            <person name="Clum A."/>
            <person name="Reid I.D."/>
            <person name="Moisan M.C."/>
            <person name="Butler G."/>
            <person name="Nguyen T.T.M."/>
            <person name="Dewar K."/>
            <person name="Conant G."/>
            <person name="Drula E."/>
            <person name="Henrissat B."/>
            <person name="Hansel C."/>
            <person name="Singer S."/>
            <person name="Hutchinson M.I."/>
            <person name="de Vries R.P."/>
            <person name="Natvig D.O."/>
            <person name="Powell A.J."/>
            <person name="Tsang A."/>
            <person name="Grigoriev I.V."/>
        </authorList>
    </citation>
    <scope>NUCLEOTIDE SEQUENCE [LARGE SCALE GENOMIC DNA]</scope>
    <source>
        <strain evidence="3 4">ATCC 24622</strain>
    </source>
</reference>
<name>A0ABR3VET7_9PEZI</name>
<evidence type="ECO:0000256" key="2">
    <source>
        <dbReference type="SAM" id="Phobius"/>
    </source>
</evidence>
<feature type="region of interest" description="Disordered" evidence="1">
    <location>
        <begin position="57"/>
        <end position="76"/>
    </location>
</feature>
<organism evidence="3 4">
    <name type="scientific">Phialemonium thermophilum</name>
    <dbReference type="NCBI Taxonomy" id="223376"/>
    <lineage>
        <taxon>Eukaryota</taxon>
        <taxon>Fungi</taxon>
        <taxon>Dikarya</taxon>
        <taxon>Ascomycota</taxon>
        <taxon>Pezizomycotina</taxon>
        <taxon>Sordariomycetes</taxon>
        <taxon>Sordariomycetidae</taxon>
        <taxon>Cephalothecales</taxon>
        <taxon>Cephalothecaceae</taxon>
        <taxon>Phialemonium</taxon>
    </lineage>
</organism>
<proteinExistence type="predicted"/>
<dbReference type="EMBL" id="JAZHXJ010002212">
    <property type="protein sequence ID" value="KAL1840375.1"/>
    <property type="molecule type" value="Genomic_DNA"/>
</dbReference>
<sequence>MDMFDGPSGYSIRRRHKERPEGHSLIRIIRIPRPHLLTLRPHPCPGNRPPSEIDCRGGAAAGASDRYGRQPDGAQVDRRGQAVARFHHGHPQARRAVRTAAAASGDPVAQSQVGIALLVAMLSLLRACGCSCCCSRRRRRRRRCG</sequence>
<keyword evidence="4" id="KW-1185">Reference proteome</keyword>
<evidence type="ECO:0000256" key="1">
    <source>
        <dbReference type="SAM" id="MobiDB-lite"/>
    </source>
</evidence>
<keyword evidence="2" id="KW-0812">Transmembrane</keyword>
<keyword evidence="2" id="KW-0472">Membrane</keyword>